<name>A0A642V051_9ASCO</name>
<feature type="region of interest" description="Disordered" evidence="1">
    <location>
        <begin position="89"/>
        <end position="201"/>
    </location>
</feature>
<feature type="compositionally biased region" description="Polar residues" evidence="1">
    <location>
        <begin position="165"/>
        <end position="174"/>
    </location>
</feature>
<comment type="caution">
    <text evidence="3">The sequence shown here is derived from an EMBL/GenBank/DDBJ whole genome shotgun (WGS) entry which is preliminary data.</text>
</comment>
<keyword evidence="4" id="KW-1185">Reference proteome</keyword>
<feature type="compositionally biased region" description="Low complexity" evidence="1">
    <location>
        <begin position="154"/>
        <end position="164"/>
    </location>
</feature>
<dbReference type="VEuPathDB" id="FungiDB:TRICI_004712"/>
<feature type="domain" description="Borealin N-terminal" evidence="2">
    <location>
        <begin position="8"/>
        <end position="62"/>
    </location>
</feature>
<evidence type="ECO:0000313" key="3">
    <source>
        <dbReference type="EMBL" id="KAA8908899.1"/>
    </source>
</evidence>
<dbReference type="InterPro" id="IPR018851">
    <property type="entry name" value="Borealin_N"/>
</dbReference>
<sequence>MGQLTVQQRDALVENLRLELGNRLQRLRAQHELAAKALRSKIQMRINRVPKRLWHKSIREITQERTNNGSFTLGELSKVLMKPSMDEQLKVSKVRHTSKSGHSPIKVGLAKQQTSPQKKPAPTKNTVAKPTKATATKKTATTSGKRKKNEDTATTKPPLTKTTANSNKVAKNTTRSVSNSSSSSQRQQQPRRNLRSRTAAS</sequence>
<proteinExistence type="predicted"/>
<evidence type="ECO:0000313" key="4">
    <source>
        <dbReference type="Proteomes" id="UP000761534"/>
    </source>
</evidence>
<evidence type="ECO:0000259" key="2">
    <source>
        <dbReference type="Pfam" id="PF10444"/>
    </source>
</evidence>
<protein>
    <recommendedName>
        <fullName evidence="2">Borealin N-terminal domain-containing protein</fullName>
    </recommendedName>
</protein>
<accession>A0A642V051</accession>
<gene>
    <name evidence="3" type="ORF">TRICI_004712</name>
</gene>
<dbReference type="OrthoDB" id="2392550at2759"/>
<feature type="compositionally biased region" description="Low complexity" evidence="1">
    <location>
        <begin position="118"/>
        <end position="143"/>
    </location>
</feature>
<dbReference type="Proteomes" id="UP000761534">
    <property type="component" value="Unassembled WGS sequence"/>
</dbReference>
<feature type="compositionally biased region" description="Low complexity" evidence="1">
    <location>
        <begin position="175"/>
        <end position="191"/>
    </location>
</feature>
<reference evidence="3" key="1">
    <citation type="journal article" date="2019" name="G3 (Bethesda)">
        <title>Genome Assemblies of Two Rare Opportunistic Yeast Pathogens: Diutina rugosa (syn. Candida rugosa) and Trichomonascus ciferrii (syn. Candida ciferrii).</title>
        <authorList>
            <person name="Mixao V."/>
            <person name="Saus E."/>
            <person name="Hansen A.P."/>
            <person name="Lass-Florl C."/>
            <person name="Gabaldon T."/>
        </authorList>
    </citation>
    <scope>NUCLEOTIDE SEQUENCE</scope>
    <source>
        <strain evidence="3">CBS 4856</strain>
    </source>
</reference>
<organism evidence="3 4">
    <name type="scientific">Trichomonascus ciferrii</name>
    <dbReference type="NCBI Taxonomy" id="44093"/>
    <lineage>
        <taxon>Eukaryota</taxon>
        <taxon>Fungi</taxon>
        <taxon>Dikarya</taxon>
        <taxon>Ascomycota</taxon>
        <taxon>Saccharomycotina</taxon>
        <taxon>Dipodascomycetes</taxon>
        <taxon>Dipodascales</taxon>
        <taxon>Trichomonascaceae</taxon>
        <taxon>Trichomonascus</taxon>
        <taxon>Trichomonascus ciferrii complex</taxon>
    </lineage>
</organism>
<dbReference type="Pfam" id="PF10444">
    <property type="entry name" value="Nbl1_Borealin_N"/>
    <property type="match status" value="1"/>
</dbReference>
<dbReference type="EMBL" id="SWFS01000356">
    <property type="protein sequence ID" value="KAA8908899.1"/>
    <property type="molecule type" value="Genomic_DNA"/>
</dbReference>
<evidence type="ECO:0000256" key="1">
    <source>
        <dbReference type="SAM" id="MobiDB-lite"/>
    </source>
</evidence>
<dbReference type="AlphaFoldDB" id="A0A642V051"/>